<keyword evidence="13" id="KW-1185">Reference proteome</keyword>
<evidence type="ECO:0000256" key="9">
    <source>
        <dbReference type="ARBA" id="ARBA00023170"/>
    </source>
</evidence>
<keyword evidence="9" id="KW-0675">Receptor</keyword>
<dbReference type="InterPro" id="IPR010917">
    <property type="entry name" value="TonB_rcpt_CS"/>
</dbReference>
<dbReference type="STRING" id="1101373.A9O67_08915"/>
<evidence type="ECO:0000256" key="1">
    <source>
        <dbReference type="ARBA" id="ARBA00004571"/>
    </source>
</evidence>
<dbReference type="PANTHER" id="PTHR30069:SF49">
    <property type="entry name" value="OUTER MEMBRANE PROTEIN C"/>
    <property type="match status" value="1"/>
</dbReference>
<protein>
    <recommendedName>
        <fullName evidence="11">TonB-dependent receptor plug domain-containing protein</fullName>
    </recommendedName>
</protein>
<dbReference type="EMBL" id="LZDH01000065">
    <property type="protein sequence ID" value="OBS29929.1"/>
    <property type="molecule type" value="Genomic_DNA"/>
</dbReference>
<comment type="subcellular location">
    <subcellularLocation>
        <location evidence="1">Cell outer membrane</location>
        <topology evidence="1">Multi-pass membrane protein</topology>
    </subcellularLocation>
</comment>
<reference evidence="12 13" key="1">
    <citation type="submission" date="2016-06" db="EMBL/GenBank/DDBJ databases">
        <title>Genome sequence of Tepidimonas fonticaldi PL17.</title>
        <authorList>
            <person name="Pinnaka A.K."/>
        </authorList>
    </citation>
    <scope>NUCLEOTIDE SEQUENCE [LARGE SCALE GENOMIC DNA]</scope>
    <source>
        <strain evidence="12 13">PL17</strain>
    </source>
</reference>
<comment type="caution">
    <text evidence="12">The sequence shown here is derived from an EMBL/GenBank/DDBJ whole genome shotgun (WGS) entry which is preliminary data.</text>
</comment>
<proteinExistence type="inferred from homology"/>
<evidence type="ECO:0000313" key="13">
    <source>
        <dbReference type="Proteomes" id="UP000091969"/>
    </source>
</evidence>
<dbReference type="Pfam" id="PF07715">
    <property type="entry name" value="Plug"/>
    <property type="match status" value="1"/>
</dbReference>
<keyword evidence="7" id="KW-0798">TonB box</keyword>
<keyword evidence="10" id="KW-0998">Cell outer membrane</keyword>
<evidence type="ECO:0000256" key="3">
    <source>
        <dbReference type="ARBA" id="ARBA00022448"/>
    </source>
</evidence>
<name>A0A1A6DT25_9BURK</name>
<dbReference type="PROSITE" id="PS01156">
    <property type="entry name" value="TONB_DEPENDENT_REC_2"/>
    <property type="match status" value="1"/>
</dbReference>
<keyword evidence="6" id="KW-0732">Signal</keyword>
<evidence type="ECO:0000256" key="5">
    <source>
        <dbReference type="ARBA" id="ARBA00022692"/>
    </source>
</evidence>
<dbReference type="Proteomes" id="UP000091969">
    <property type="component" value="Unassembled WGS sequence"/>
</dbReference>
<keyword evidence="4" id="KW-1134">Transmembrane beta strand</keyword>
<dbReference type="PANTHER" id="PTHR30069">
    <property type="entry name" value="TONB-DEPENDENT OUTER MEMBRANE RECEPTOR"/>
    <property type="match status" value="1"/>
</dbReference>
<dbReference type="GO" id="GO:0044718">
    <property type="term" value="P:siderophore transmembrane transport"/>
    <property type="evidence" value="ECO:0007669"/>
    <property type="project" value="TreeGrafter"/>
</dbReference>
<dbReference type="InterPro" id="IPR039426">
    <property type="entry name" value="TonB-dep_rcpt-like"/>
</dbReference>
<gene>
    <name evidence="12" type="ORF">A9O67_08915</name>
</gene>
<evidence type="ECO:0000256" key="7">
    <source>
        <dbReference type="ARBA" id="ARBA00023077"/>
    </source>
</evidence>
<dbReference type="InterPro" id="IPR012910">
    <property type="entry name" value="Plug_dom"/>
</dbReference>
<dbReference type="InterPro" id="IPR036942">
    <property type="entry name" value="Beta-barrel_TonB_sf"/>
</dbReference>
<organism evidence="12 13">
    <name type="scientific">Tepidimonas fonticaldi</name>
    <dbReference type="NCBI Taxonomy" id="1101373"/>
    <lineage>
        <taxon>Bacteria</taxon>
        <taxon>Pseudomonadati</taxon>
        <taxon>Pseudomonadota</taxon>
        <taxon>Betaproteobacteria</taxon>
        <taxon>Burkholderiales</taxon>
        <taxon>Tepidimonas</taxon>
    </lineage>
</organism>
<dbReference type="InterPro" id="IPR037066">
    <property type="entry name" value="Plug_dom_sf"/>
</dbReference>
<dbReference type="Gene3D" id="2.170.130.10">
    <property type="entry name" value="TonB-dependent receptor, plug domain"/>
    <property type="match status" value="1"/>
</dbReference>
<evidence type="ECO:0000256" key="10">
    <source>
        <dbReference type="ARBA" id="ARBA00023237"/>
    </source>
</evidence>
<keyword evidence="3" id="KW-0813">Transport</keyword>
<feature type="domain" description="TonB-dependent receptor plug" evidence="11">
    <location>
        <begin position="5"/>
        <end position="66"/>
    </location>
</feature>
<evidence type="ECO:0000256" key="6">
    <source>
        <dbReference type="ARBA" id="ARBA00022729"/>
    </source>
</evidence>
<evidence type="ECO:0000256" key="2">
    <source>
        <dbReference type="ARBA" id="ARBA00009810"/>
    </source>
</evidence>
<keyword evidence="5" id="KW-0812">Transmembrane</keyword>
<evidence type="ECO:0000256" key="8">
    <source>
        <dbReference type="ARBA" id="ARBA00023136"/>
    </source>
</evidence>
<dbReference type="GO" id="GO:0015344">
    <property type="term" value="F:siderophore uptake transmembrane transporter activity"/>
    <property type="evidence" value="ECO:0007669"/>
    <property type="project" value="TreeGrafter"/>
</dbReference>
<sequence length="241" mass="25822">MSRLPVIRGLADERLRLQIDGMDLYAACPNHMNTPLSYLDPGQVERVRVWAGIAPVSAGGDAIGGVVAAETPAPTFAAPGQTGTRGEVGVSARSNGHAWGQWGVRGQLSYLKGRNRSTGDGLYQILPLNARVSLTHRAGAWDSAVELVAVRAKTDVSQVRNEVRTPGFALLNVRTAYRLGRGKLELGSDNLFDHLYYLPTGGAYVGQGTTMTNPTPPNVPQWGTAVPGPGRTVWVTYQQTF</sequence>
<dbReference type="SUPFAM" id="SSF56935">
    <property type="entry name" value="Porins"/>
    <property type="match status" value="2"/>
</dbReference>
<dbReference type="GO" id="GO:0009279">
    <property type="term" value="C:cell outer membrane"/>
    <property type="evidence" value="ECO:0007669"/>
    <property type="project" value="UniProtKB-SubCell"/>
</dbReference>
<dbReference type="Gene3D" id="2.40.170.20">
    <property type="entry name" value="TonB-dependent receptor, beta-barrel domain"/>
    <property type="match status" value="1"/>
</dbReference>
<evidence type="ECO:0000313" key="12">
    <source>
        <dbReference type="EMBL" id="OBS29929.1"/>
    </source>
</evidence>
<dbReference type="AlphaFoldDB" id="A0A1A6DT25"/>
<keyword evidence="8" id="KW-0472">Membrane</keyword>
<evidence type="ECO:0000259" key="11">
    <source>
        <dbReference type="Pfam" id="PF07715"/>
    </source>
</evidence>
<comment type="similarity">
    <text evidence="2">Belongs to the TonB-dependent receptor family.</text>
</comment>
<accession>A0A1A6DT25</accession>
<evidence type="ECO:0000256" key="4">
    <source>
        <dbReference type="ARBA" id="ARBA00022452"/>
    </source>
</evidence>